<dbReference type="STRING" id="874156.GCA_001021555_02656"/>
<evidence type="ECO:0000256" key="2">
    <source>
        <dbReference type="SAM" id="Phobius"/>
    </source>
</evidence>
<reference evidence="3 4" key="1">
    <citation type="submission" date="2015-04" db="EMBL/GenBank/DDBJ databases">
        <title>The draft genome sequence of Erythrobacter marinus HWDM-33.</title>
        <authorList>
            <person name="Zhuang L."/>
            <person name="Liu Y."/>
            <person name="Shao Z."/>
        </authorList>
    </citation>
    <scope>NUCLEOTIDE SEQUENCE [LARGE SCALE GENOMIC DNA]</scope>
    <source>
        <strain evidence="3 4">HWDM-33</strain>
    </source>
</reference>
<feature type="transmembrane region" description="Helical" evidence="2">
    <location>
        <begin position="20"/>
        <end position="37"/>
    </location>
</feature>
<evidence type="ECO:0000313" key="4">
    <source>
        <dbReference type="Proteomes" id="UP000053455"/>
    </source>
</evidence>
<organism evidence="3 4">
    <name type="scientific">Aurantiacibacter marinus</name>
    <dbReference type="NCBI Taxonomy" id="874156"/>
    <lineage>
        <taxon>Bacteria</taxon>
        <taxon>Pseudomonadati</taxon>
        <taxon>Pseudomonadota</taxon>
        <taxon>Alphaproteobacteria</taxon>
        <taxon>Sphingomonadales</taxon>
        <taxon>Erythrobacteraceae</taxon>
        <taxon>Aurantiacibacter</taxon>
    </lineage>
</organism>
<keyword evidence="2" id="KW-0812">Transmembrane</keyword>
<accession>A0A0H0XRP9</accession>
<dbReference type="RefSeq" id="WP_047094459.1">
    <property type="nucleotide sequence ID" value="NZ_LBHU01000004.1"/>
</dbReference>
<name>A0A0H0XRP9_9SPHN</name>
<proteinExistence type="predicted"/>
<feature type="compositionally biased region" description="Basic and acidic residues" evidence="1">
    <location>
        <begin position="160"/>
        <end position="176"/>
    </location>
</feature>
<gene>
    <name evidence="3" type="ORF">AAV99_12865</name>
</gene>
<keyword evidence="2" id="KW-0472">Membrane</keyword>
<comment type="caution">
    <text evidence="3">The sequence shown here is derived from an EMBL/GenBank/DDBJ whole genome shotgun (WGS) entry which is preliminary data.</text>
</comment>
<feature type="region of interest" description="Disordered" evidence="1">
    <location>
        <begin position="160"/>
        <end position="216"/>
    </location>
</feature>
<evidence type="ECO:0000313" key="3">
    <source>
        <dbReference type="EMBL" id="KLI62940.1"/>
    </source>
</evidence>
<dbReference type="AlphaFoldDB" id="A0A0H0XRP9"/>
<keyword evidence="2" id="KW-1133">Transmembrane helix</keyword>
<dbReference type="EMBL" id="LBHU01000004">
    <property type="protein sequence ID" value="KLI62940.1"/>
    <property type="molecule type" value="Genomic_DNA"/>
</dbReference>
<protein>
    <submittedName>
        <fullName evidence="3">Uncharacterized protein</fullName>
    </submittedName>
</protein>
<sequence>MVRPPRPNRGGAFEKWTVRLIVPALFIALFSAMFSVAGPRVDWRAWFDGPERGTWRAIMIGGLDVAAERMSIAVADGEIRGGRDGCNYWGYSGAPDPETGERMISSTMAACEETPALQAYDAIGHYRAELQLVSADRLEVSYRGVTGIFRRWTPELDEAERRADERAMDAARRAESKMPSPVYPAPDRNAPPPPAPPAAPPPPPPAPPNPDPFPTR</sequence>
<keyword evidence="4" id="KW-1185">Reference proteome</keyword>
<dbReference type="Proteomes" id="UP000053455">
    <property type="component" value="Unassembled WGS sequence"/>
</dbReference>
<evidence type="ECO:0000256" key="1">
    <source>
        <dbReference type="SAM" id="MobiDB-lite"/>
    </source>
</evidence>
<feature type="compositionally biased region" description="Pro residues" evidence="1">
    <location>
        <begin position="181"/>
        <end position="216"/>
    </location>
</feature>
<dbReference type="OrthoDB" id="7410492at2"/>
<dbReference type="PATRIC" id="fig|874156.12.peg.2649"/>